<organism evidence="1">
    <name type="scientific">human gut metagenome</name>
    <dbReference type="NCBI Taxonomy" id="408170"/>
    <lineage>
        <taxon>unclassified sequences</taxon>
        <taxon>metagenomes</taxon>
        <taxon>organismal metagenomes</taxon>
    </lineage>
</organism>
<dbReference type="EMBL" id="AJWZ01004158">
    <property type="protein sequence ID" value="EKC66234.1"/>
    <property type="molecule type" value="Genomic_DNA"/>
</dbReference>
<feature type="non-terminal residue" evidence="1">
    <location>
        <position position="27"/>
    </location>
</feature>
<proteinExistence type="predicted"/>
<reference evidence="1" key="1">
    <citation type="journal article" date="2013" name="Environ. Microbiol.">
        <title>Microbiota from the distal guts of lean and obese adolescents exhibit partial functional redundancy besides clear differences in community structure.</title>
        <authorList>
            <person name="Ferrer M."/>
            <person name="Ruiz A."/>
            <person name="Lanza F."/>
            <person name="Haange S.B."/>
            <person name="Oberbach A."/>
            <person name="Till H."/>
            <person name="Bargiela R."/>
            <person name="Campoy C."/>
            <person name="Segura M.T."/>
            <person name="Richter M."/>
            <person name="von Bergen M."/>
            <person name="Seifert J."/>
            <person name="Suarez A."/>
        </authorList>
    </citation>
    <scope>NUCLEOTIDE SEQUENCE</scope>
</reference>
<gene>
    <name evidence="1" type="ORF">OBE_06047</name>
</gene>
<dbReference type="AlphaFoldDB" id="K1TFI2"/>
<accession>K1TFI2</accession>
<sequence length="27" mass="3017">MQEALSDWDKFNAVAEQAAAKGYKMLT</sequence>
<protein>
    <submittedName>
        <fullName evidence="1">Uncharacterized protein</fullName>
    </submittedName>
</protein>
<comment type="caution">
    <text evidence="1">The sequence shown here is derived from an EMBL/GenBank/DDBJ whole genome shotgun (WGS) entry which is preliminary data.</text>
</comment>
<name>K1TFI2_9ZZZZ</name>
<evidence type="ECO:0000313" key="1">
    <source>
        <dbReference type="EMBL" id="EKC66234.1"/>
    </source>
</evidence>